<protein>
    <submittedName>
        <fullName evidence="2">Uncharacterized protein</fullName>
    </submittedName>
</protein>
<feature type="compositionally biased region" description="Basic and acidic residues" evidence="1">
    <location>
        <begin position="1"/>
        <end position="16"/>
    </location>
</feature>
<dbReference type="OrthoDB" id="6028411at2"/>
<proteinExistence type="predicted"/>
<dbReference type="AlphaFoldDB" id="A0A918Z678"/>
<name>A0A918Z678_9GAMM</name>
<sequence length="79" mass="8645">MSRPPSEKPHLVRRSELASSHPVTHEQIAHDIARFLHRGGTIEVLGTTRTLKHIAPPSPDGAHAGERALPARARPGRPR</sequence>
<reference evidence="2" key="1">
    <citation type="journal article" date="2014" name="Int. J. Syst. Evol. Microbiol.">
        <title>Complete genome sequence of Corynebacterium casei LMG S-19264T (=DSM 44701T), isolated from a smear-ripened cheese.</title>
        <authorList>
            <consortium name="US DOE Joint Genome Institute (JGI-PGF)"/>
            <person name="Walter F."/>
            <person name="Albersmeier A."/>
            <person name="Kalinowski J."/>
            <person name="Ruckert C."/>
        </authorList>
    </citation>
    <scope>NUCLEOTIDE SEQUENCE</scope>
    <source>
        <strain evidence="2">KCTC 32020</strain>
    </source>
</reference>
<dbReference type="Proteomes" id="UP000636453">
    <property type="component" value="Unassembled WGS sequence"/>
</dbReference>
<accession>A0A918Z678</accession>
<feature type="region of interest" description="Disordered" evidence="1">
    <location>
        <begin position="1"/>
        <end position="24"/>
    </location>
</feature>
<comment type="caution">
    <text evidence="2">The sequence shown here is derived from an EMBL/GenBank/DDBJ whole genome shotgun (WGS) entry which is preliminary data.</text>
</comment>
<gene>
    <name evidence="2" type="ORF">GCM10007167_21060</name>
</gene>
<keyword evidence="3" id="KW-1185">Reference proteome</keyword>
<evidence type="ECO:0000256" key="1">
    <source>
        <dbReference type="SAM" id="MobiDB-lite"/>
    </source>
</evidence>
<reference evidence="2" key="2">
    <citation type="submission" date="2020-09" db="EMBL/GenBank/DDBJ databases">
        <authorList>
            <person name="Sun Q."/>
            <person name="Kim S."/>
        </authorList>
    </citation>
    <scope>NUCLEOTIDE SEQUENCE</scope>
    <source>
        <strain evidence="2">KCTC 32020</strain>
    </source>
</reference>
<dbReference type="EMBL" id="BNCF01000012">
    <property type="protein sequence ID" value="GHE38761.1"/>
    <property type="molecule type" value="Genomic_DNA"/>
</dbReference>
<dbReference type="RefSeq" id="WP_146474165.1">
    <property type="nucleotide sequence ID" value="NZ_BNCF01000012.1"/>
</dbReference>
<feature type="region of interest" description="Disordered" evidence="1">
    <location>
        <begin position="54"/>
        <end position="79"/>
    </location>
</feature>
<organism evidence="2 3">
    <name type="scientific">Vulcaniibacterium thermophilum</name>
    <dbReference type="NCBI Taxonomy" id="1169913"/>
    <lineage>
        <taxon>Bacteria</taxon>
        <taxon>Pseudomonadati</taxon>
        <taxon>Pseudomonadota</taxon>
        <taxon>Gammaproteobacteria</taxon>
        <taxon>Lysobacterales</taxon>
        <taxon>Lysobacteraceae</taxon>
        <taxon>Vulcaniibacterium</taxon>
    </lineage>
</organism>
<evidence type="ECO:0000313" key="2">
    <source>
        <dbReference type="EMBL" id="GHE38761.1"/>
    </source>
</evidence>
<evidence type="ECO:0000313" key="3">
    <source>
        <dbReference type="Proteomes" id="UP000636453"/>
    </source>
</evidence>